<proteinExistence type="inferred from homology"/>
<evidence type="ECO:0000256" key="2">
    <source>
        <dbReference type="ARBA" id="ARBA00008316"/>
    </source>
</evidence>
<dbReference type="SUPFAM" id="SSF46785">
    <property type="entry name" value="Winged helix' DNA-binding domain"/>
    <property type="match status" value="1"/>
</dbReference>
<dbReference type="InterPro" id="IPR020899">
    <property type="entry name" value="Arg_repress_C"/>
</dbReference>
<dbReference type="GO" id="GO:1900079">
    <property type="term" value="P:regulation of arginine biosynthetic process"/>
    <property type="evidence" value="ECO:0007669"/>
    <property type="project" value="UniProtKB-UniRule"/>
</dbReference>
<dbReference type="GO" id="GO:0003677">
    <property type="term" value="F:DNA binding"/>
    <property type="evidence" value="ECO:0007669"/>
    <property type="project" value="UniProtKB-KW"/>
</dbReference>
<keyword evidence="7" id="KW-0055">Arginine biosynthesis</keyword>
<comment type="subcellular location">
    <subcellularLocation>
        <location evidence="1 7">Cytoplasm</location>
    </subcellularLocation>
</comment>
<dbReference type="Proteomes" id="UP000182835">
    <property type="component" value="Unassembled WGS sequence"/>
</dbReference>
<organism evidence="11 12">
    <name type="scientific">Enterococcus canintestini</name>
    <dbReference type="NCBI Taxonomy" id="317010"/>
    <lineage>
        <taxon>Bacteria</taxon>
        <taxon>Bacillati</taxon>
        <taxon>Bacillota</taxon>
        <taxon>Bacilli</taxon>
        <taxon>Lactobacillales</taxon>
        <taxon>Enterococcaceae</taxon>
        <taxon>Enterococcus</taxon>
    </lineage>
</organism>
<keyword evidence="3 7" id="KW-0963">Cytoplasm</keyword>
<dbReference type="GO" id="GO:0003700">
    <property type="term" value="F:DNA-binding transcription factor activity"/>
    <property type="evidence" value="ECO:0007669"/>
    <property type="project" value="UniProtKB-UniRule"/>
</dbReference>
<dbReference type="GO" id="GO:0006526">
    <property type="term" value="P:L-arginine biosynthetic process"/>
    <property type="evidence" value="ECO:0007669"/>
    <property type="project" value="UniProtKB-UniPathway"/>
</dbReference>
<evidence type="ECO:0000256" key="4">
    <source>
        <dbReference type="ARBA" id="ARBA00023015"/>
    </source>
</evidence>
<protein>
    <recommendedName>
        <fullName evidence="7 8">Arginine repressor</fullName>
    </recommendedName>
</protein>
<name>A0A1L8RA83_9ENTE</name>
<keyword evidence="7" id="KW-0678">Repressor</keyword>
<keyword evidence="5 7" id="KW-0238">DNA-binding</keyword>
<evidence type="ECO:0000256" key="8">
    <source>
        <dbReference type="NCBIfam" id="TIGR01529"/>
    </source>
</evidence>
<gene>
    <name evidence="7" type="primary">argR</name>
    <name evidence="11" type="ORF">RU96_GL000126</name>
</gene>
<keyword evidence="4 7" id="KW-0805">Transcription regulation</keyword>
<dbReference type="Gene3D" id="1.10.10.10">
    <property type="entry name" value="Winged helix-like DNA-binding domain superfamily/Winged helix DNA-binding domain"/>
    <property type="match status" value="1"/>
</dbReference>
<comment type="similarity">
    <text evidence="2 7">Belongs to the ArgR family.</text>
</comment>
<comment type="function">
    <text evidence="7">Regulates arginine biosynthesis genes.</text>
</comment>
<dbReference type="GO" id="GO:0034618">
    <property type="term" value="F:arginine binding"/>
    <property type="evidence" value="ECO:0007669"/>
    <property type="project" value="InterPro"/>
</dbReference>
<dbReference type="InterPro" id="IPR001669">
    <property type="entry name" value="Arg_repress"/>
</dbReference>
<evidence type="ECO:0000256" key="3">
    <source>
        <dbReference type="ARBA" id="ARBA00022490"/>
    </source>
</evidence>
<dbReference type="AlphaFoldDB" id="A0A1L8RA83"/>
<keyword evidence="6 7" id="KW-0804">Transcription</keyword>
<dbReference type="Gene3D" id="3.30.1360.40">
    <property type="match status" value="1"/>
</dbReference>
<dbReference type="PANTHER" id="PTHR34471:SF1">
    <property type="entry name" value="ARGININE REPRESSOR"/>
    <property type="match status" value="1"/>
</dbReference>
<comment type="pathway">
    <text evidence="7">Amino-acid biosynthesis; L-arginine biosynthesis [regulation].</text>
</comment>
<evidence type="ECO:0000313" key="12">
    <source>
        <dbReference type="Proteomes" id="UP000182835"/>
    </source>
</evidence>
<dbReference type="InterPro" id="IPR036390">
    <property type="entry name" value="WH_DNA-bd_sf"/>
</dbReference>
<dbReference type="PRINTS" id="PR01467">
    <property type="entry name" value="ARGREPRESSOR"/>
</dbReference>
<evidence type="ECO:0000313" key="11">
    <source>
        <dbReference type="EMBL" id="OJG16659.1"/>
    </source>
</evidence>
<evidence type="ECO:0000256" key="6">
    <source>
        <dbReference type="ARBA" id="ARBA00023163"/>
    </source>
</evidence>
<dbReference type="Pfam" id="PF02863">
    <property type="entry name" value="Arg_repressor_C"/>
    <property type="match status" value="1"/>
</dbReference>
<dbReference type="InterPro" id="IPR020900">
    <property type="entry name" value="Arg_repress_DNA-bd"/>
</dbReference>
<dbReference type="EMBL" id="JXKG01000001">
    <property type="protein sequence ID" value="OJG16659.1"/>
    <property type="molecule type" value="Genomic_DNA"/>
</dbReference>
<dbReference type="GO" id="GO:0005737">
    <property type="term" value="C:cytoplasm"/>
    <property type="evidence" value="ECO:0007669"/>
    <property type="project" value="UniProtKB-SubCell"/>
</dbReference>
<evidence type="ECO:0000259" key="10">
    <source>
        <dbReference type="Pfam" id="PF02863"/>
    </source>
</evidence>
<dbReference type="UniPathway" id="UPA00068"/>
<dbReference type="STRING" id="317010.RU96_GL000126"/>
<dbReference type="SUPFAM" id="SSF55252">
    <property type="entry name" value="C-terminal domain of arginine repressor"/>
    <property type="match status" value="1"/>
</dbReference>
<dbReference type="GO" id="GO:0051259">
    <property type="term" value="P:protein complex oligomerization"/>
    <property type="evidence" value="ECO:0007669"/>
    <property type="project" value="InterPro"/>
</dbReference>
<feature type="domain" description="Arginine repressor DNA-binding" evidence="9">
    <location>
        <begin position="18"/>
        <end position="85"/>
    </location>
</feature>
<evidence type="ECO:0000256" key="1">
    <source>
        <dbReference type="ARBA" id="ARBA00004496"/>
    </source>
</evidence>
<dbReference type="PANTHER" id="PTHR34471">
    <property type="entry name" value="ARGININE REPRESSOR"/>
    <property type="match status" value="1"/>
</dbReference>
<keyword evidence="7" id="KW-0028">Amino-acid biosynthesis</keyword>
<dbReference type="HAMAP" id="MF_00173">
    <property type="entry name" value="Arg_repressor"/>
    <property type="match status" value="1"/>
</dbReference>
<reference evidence="11 12" key="1">
    <citation type="submission" date="2014-12" db="EMBL/GenBank/DDBJ databases">
        <title>Draft genome sequences of 29 type strains of Enterococci.</title>
        <authorList>
            <person name="Zhong Z."/>
            <person name="Sun Z."/>
            <person name="Liu W."/>
            <person name="Zhang W."/>
            <person name="Zhang H."/>
        </authorList>
    </citation>
    <scope>NUCLEOTIDE SEQUENCE [LARGE SCALE GENOMIC DNA]</scope>
    <source>
        <strain evidence="11 12">DSM 21207</strain>
    </source>
</reference>
<accession>A0A1L8RA83</accession>
<dbReference type="NCBIfam" id="TIGR01529">
    <property type="entry name" value="argR_whole"/>
    <property type="match status" value="1"/>
</dbReference>
<evidence type="ECO:0000256" key="5">
    <source>
        <dbReference type="ARBA" id="ARBA00023125"/>
    </source>
</evidence>
<evidence type="ECO:0000259" key="9">
    <source>
        <dbReference type="Pfam" id="PF01316"/>
    </source>
</evidence>
<sequence length="166" mass="19023">MEVVSITAALFYVKEQAMRKKERHRLITRLLTEKNIQKQEDFVELLKSRGVVVTQATISRDIKELKLIKVPSQEGGYRYSLPAETAEDVGVKLEKMLKDAFVSVDQMEKFVVLKTLPGNASAIANLIEKRFQESLFSVLNDDDTVLMITRTETAAQDLRQEFLRFL</sequence>
<feature type="domain" description="Arginine repressor C-terminal" evidence="10">
    <location>
        <begin position="97"/>
        <end position="162"/>
    </location>
</feature>
<dbReference type="InterPro" id="IPR036388">
    <property type="entry name" value="WH-like_DNA-bd_sf"/>
</dbReference>
<dbReference type="Pfam" id="PF01316">
    <property type="entry name" value="Arg_repressor"/>
    <property type="match status" value="1"/>
</dbReference>
<dbReference type="InterPro" id="IPR036251">
    <property type="entry name" value="Arg_repress_C_sf"/>
</dbReference>
<comment type="caution">
    <text evidence="11">The sequence shown here is derived from an EMBL/GenBank/DDBJ whole genome shotgun (WGS) entry which is preliminary data.</text>
</comment>
<evidence type="ECO:0000256" key="7">
    <source>
        <dbReference type="HAMAP-Rule" id="MF_00173"/>
    </source>
</evidence>